<proteinExistence type="predicted"/>
<reference evidence="1 2" key="1">
    <citation type="submission" date="2016-10" db="EMBL/GenBank/DDBJ databases">
        <title>Genome sequence of the basidiomycete white-rot fungus Trametes pubescens.</title>
        <authorList>
            <person name="Makela M.R."/>
            <person name="Granchi Z."/>
            <person name="Peng M."/>
            <person name="De Vries R.P."/>
            <person name="Grigoriev I."/>
            <person name="Riley R."/>
            <person name="Hilden K."/>
        </authorList>
    </citation>
    <scope>NUCLEOTIDE SEQUENCE [LARGE SCALE GENOMIC DNA]</scope>
    <source>
        <strain evidence="1 2">FBCC735</strain>
    </source>
</reference>
<dbReference type="AlphaFoldDB" id="A0A1M2V2M9"/>
<keyword evidence="2" id="KW-1185">Reference proteome</keyword>
<dbReference type="EMBL" id="MNAD01001720">
    <property type="protein sequence ID" value="OJT01834.1"/>
    <property type="molecule type" value="Genomic_DNA"/>
</dbReference>
<sequence length="333" mass="37580">PWSSLKKSADDWPSPEATVGNKYLFLWQLSLRTVNHTFYSLLVPPFPSASVIISSPASLEALFLAVINFEHHLCKCGLQEQSKHHPFLQVAELCLEHSAGQSWDHLGSLANQALPYMCLRGITISIDSLTTGLTLSLIAGWWPRGRASGVKVLNVNPGSLLFYGEIHCGSPWDSFDQWIRSLKLYPDLVTLTVVDTWITFPFPSYPHPQADLSPTHQLECLQAYLGSHREELRQAEHESIMATYKELPTLRRLCYEYCARHDGPYRFSYTTIAHKSKSDVLTLKYNKDARTAVQHDPDFGQDVRLLGWAIWGQDGSVQRADMWTIDTAHPGSD</sequence>
<name>A0A1M2V2M9_TRAPU</name>
<evidence type="ECO:0000313" key="1">
    <source>
        <dbReference type="EMBL" id="OJT01834.1"/>
    </source>
</evidence>
<dbReference type="Proteomes" id="UP000184267">
    <property type="component" value="Unassembled WGS sequence"/>
</dbReference>
<protein>
    <submittedName>
        <fullName evidence="1">Uncharacterized protein</fullName>
    </submittedName>
</protein>
<accession>A0A1M2V2M9</accession>
<feature type="non-terminal residue" evidence="1">
    <location>
        <position position="1"/>
    </location>
</feature>
<dbReference type="OrthoDB" id="10535815at2759"/>
<evidence type="ECO:0000313" key="2">
    <source>
        <dbReference type="Proteomes" id="UP000184267"/>
    </source>
</evidence>
<gene>
    <name evidence="1" type="ORF">TRAPUB_7711</name>
</gene>
<comment type="caution">
    <text evidence="1">The sequence shown here is derived from an EMBL/GenBank/DDBJ whole genome shotgun (WGS) entry which is preliminary data.</text>
</comment>
<organism evidence="1 2">
    <name type="scientific">Trametes pubescens</name>
    <name type="common">White-rot fungus</name>
    <dbReference type="NCBI Taxonomy" id="154538"/>
    <lineage>
        <taxon>Eukaryota</taxon>
        <taxon>Fungi</taxon>
        <taxon>Dikarya</taxon>
        <taxon>Basidiomycota</taxon>
        <taxon>Agaricomycotina</taxon>
        <taxon>Agaricomycetes</taxon>
        <taxon>Polyporales</taxon>
        <taxon>Polyporaceae</taxon>
        <taxon>Trametes</taxon>
    </lineage>
</organism>